<keyword evidence="2" id="KW-1185">Reference proteome</keyword>
<protein>
    <submittedName>
        <fullName evidence="1">Uncharacterized protein</fullName>
    </submittedName>
</protein>
<dbReference type="HOGENOM" id="CLU_102901_0_0_10"/>
<organism evidence="1 2">
    <name type="scientific">Solitalea canadensis (strain ATCC 29591 / DSM 3403 / JCM 21819 / LMG 8368 / NBRC 15130 / NCIMB 12057 / USAM 9D)</name>
    <name type="common">Flexibacter canadensis</name>
    <dbReference type="NCBI Taxonomy" id="929556"/>
    <lineage>
        <taxon>Bacteria</taxon>
        <taxon>Pseudomonadati</taxon>
        <taxon>Bacteroidota</taxon>
        <taxon>Sphingobacteriia</taxon>
        <taxon>Sphingobacteriales</taxon>
        <taxon>Sphingobacteriaceae</taxon>
        <taxon>Solitalea</taxon>
    </lineage>
</organism>
<accession>H8KW41</accession>
<sequence>MEKDENYQQILNGLKNHSSIKQEIYRTTCSVFQQFKAQLKDLAHAMADDFKNIDPSVEIEYVDVSKFECRIRFGGDVLVFTMHTNIFTFPLEHPIFKSNYVKEDRSRSYCGIIHIHNFLSDSLKYNRINDIGYLLGRVFVNKERHFYTEGKSQLGFLFDNLVKEEITDENISQIIKIAINYCFEFELQVPPFNEVDEITLIQKQLEFANSGYQTGKLIGYKFKAQQESQETIM</sequence>
<dbReference type="Proteomes" id="UP000007590">
    <property type="component" value="Chromosome"/>
</dbReference>
<gene>
    <name evidence="1" type="ordered locus">Solca_2007</name>
</gene>
<name>H8KW41_SOLCM</name>
<reference evidence="1" key="1">
    <citation type="submission" date="2012-02" db="EMBL/GenBank/DDBJ databases">
        <title>The complete genome of Solitalea canadensis DSM 3403.</title>
        <authorList>
            <consortium name="US DOE Joint Genome Institute (JGI-PGF)"/>
            <person name="Lucas S."/>
            <person name="Copeland A."/>
            <person name="Lapidus A."/>
            <person name="Glavina del Rio T."/>
            <person name="Dalin E."/>
            <person name="Tice H."/>
            <person name="Bruce D."/>
            <person name="Goodwin L."/>
            <person name="Pitluck S."/>
            <person name="Peters L."/>
            <person name="Ovchinnikova G."/>
            <person name="Lu M."/>
            <person name="Kyrpides N."/>
            <person name="Mavromatis K."/>
            <person name="Ivanova N."/>
            <person name="Brettin T."/>
            <person name="Detter J.C."/>
            <person name="Han C."/>
            <person name="Larimer F."/>
            <person name="Land M."/>
            <person name="Hauser L."/>
            <person name="Markowitz V."/>
            <person name="Cheng J.-F."/>
            <person name="Hugenholtz P."/>
            <person name="Woyke T."/>
            <person name="Wu D."/>
            <person name="Spring S."/>
            <person name="Schroeder M."/>
            <person name="Kopitz M."/>
            <person name="Brambilla E."/>
            <person name="Klenk H.-P."/>
            <person name="Eisen J.A."/>
        </authorList>
    </citation>
    <scope>NUCLEOTIDE SEQUENCE</scope>
    <source>
        <strain evidence="1">DSM 3403</strain>
    </source>
</reference>
<evidence type="ECO:0000313" key="1">
    <source>
        <dbReference type="EMBL" id="AFD07062.1"/>
    </source>
</evidence>
<dbReference type="KEGG" id="scn:Solca_2007"/>
<dbReference type="AlphaFoldDB" id="H8KW41"/>
<proteinExistence type="predicted"/>
<dbReference type="EMBL" id="CP003349">
    <property type="protein sequence ID" value="AFD07062.1"/>
    <property type="molecule type" value="Genomic_DNA"/>
</dbReference>
<dbReference type="STRING" id="929556.Solca_2007"/>
<dbReference type="RefSeq" id="WP_014680289.1">
    <property type="nucleotide sequence ID" value="NC_017770.1"/>
</dbReference>
<evidence type="ECO:0000313" key="2">
    <source>
        <dbReference type="Proteomes" id="UP000007590"/>
    </source>
</evidence>
<dbReference type="eggNOG" id="ENOG50324R0">
    <property type="taxonomic scope" value="Bacteria"/>
</dbReference>
<dbReference type="OrthoDB" id="1003648at2"/>